<organism evidence="15 16">
    <name type="scientific">Ammoniphilus resinae</name>
    <dbReference type="NCBI Taxonomy" id="861532"/>
    <lineage>
        <taxon>Bacteria</taxon>
        <taxon>Bacillati</taxon>
        <taxon>Bacillota</taxon>
        <taxon>Bacilli</taxon>
        <taxon>Bacillales</taxon>
        <taxon>Paenibacillaceae</taxon>
        <taxon>Aneurinibacillus group</taxon>
        <taxon>Ammoniphilus</taxon>
    </lineage>
</organism>
<dbReference type="GO" id="GO:0033748">
    <property type="term" value="F:hydrogenase (acceptor) activity"/>
    <property type="evidence" value="ECO:0007669"/>
    <property type="project" value="UniProtKB-EC"/>
</dbReference>
<keyword evidence="12" id="KW-0003">3Fe-4S</keyword>
<dbReference type="PANTHER" id="PTHR30013:SF7">
    <property type="entry name" value="HYDROGENASE-2 SMALL CHAIN"/>
    <property type="match status" value="1"/>
</dbReference>
<keyword evidence="16" id="KW-1185">Reference proteome</keyword>
<gene>
    <name evidence="15" type="ORF">J2Z37_001097</name>
</gene>
<protein>
    <submittedName>
        <fullName evidence="15">Hydrogenase small subunit</fullName>
        <ecNumber evidence="15">1.12.99.6</ecNumber>
    </submittedName>
</protein>
<comment type="cofactor">
    <cofactor evidence="2">
        <name>[4Fe-4S] cluster</name>
        <dbReference type="ChEBI" id="CHEBI:49883"/>
    </cofactor>
</comment>
<evidence type="ECO:0000256" key="3">
    <source>
        <dbReference type="ARBA" id="ARBA00004196"/>
    </source>
</evidence>
<evidence type="ECO:0000256" key="2">
    <source>
        <dbReference type="ARBA" id="ARBA00001966"/>
    </source>
</evidence>
<comment type="subcellular location">
    <subcellularLocation>
        <location evidence="3">Cell envelope</location>
    </subcellularLocation>
</comment>
<dbReference type="InterPro" id="IPR001821">
    <property type="entry name" value="NiFe_hydrogenase_ssu"/>
</dbReference>
<keyword evidence="8" id="KW-0732">Signal</keyword>
<evidence type="ECO:0000256" key="7">
    <source>
        <dbReference type="ARBA" id="ARBA00022723"/>
    </source>
</evidence>
<keyword evidence="7" id="KW-0479">Metal-binding</keyword>
<evidence type="ECO:0000256" key="5">
    <source>
        <dbReference type="ARBA" id="ARBA00011771"/>
    </source>
</evidence>
<dbReference type="SUPFAM" id="SSF56770">
    <property type="entry name" value="HydA/Nqo6-like"/>
    <property type="match status" value="1"/>
</dbReference>
<dbReference type="RefSeq" id="WP_245203589.1">
    <property type="nucleotide sequence ID" value="NZ_JAGGKT010000002.1"/>
</dbReference>
<dbReference type="Pfam" id="PF01058">
    <property type="entry name" value="Oxidored_q6"/>
    <property type="match status" value="1"/>
</dbReference>
<dbReference type="EMBL" id="JAGGKT010000002">
    <property type="protein sequence ID" value="MBP1931100.1"/>
    <property type="molecule type" value="Genomic_DNA"/>
</dbReference>
<evidence type="ECO:0000256" key="4">
    <source>
        <dbReference type="ARBA" id="ARBA00006605"/>
    </source>
</evidence>
<name>A0ABS4GLE7_9BACL</name>
<evidence type="ECO:0000259" key="13">
    <source>
        <dbReference type="Pfam" id="PF01058"/>
    </source>
</evidence>
<dbReference type="EC" id="1.12.99.6" evidence="15"/>
<dbReference type="NCBIfam" id="TIGR00391">
    <property type="entry name" value="hydA"/>
    <property type="match status" value="1"/>
</dbReference>
<dbReference type="InterPro" id="IPR037148">
    <property type="entry name" value="NiFe-Hase_small_C_sf"/>
</dbReference>
<comment type="similarity">
    <text evidence="4">Belongs to the [NiFe]/[NiFeSe] hydrogenase small subunit family.</text>
</comment>
<evidence type="ECO:0000256" key="10">
    <source>
        <dbReference type="ARBA" id="ARBA00023004"/>
    </source>
</evidence>
<evidence type="ECO:0000313" key="15">
    <source>
        <dbReference type="EMBL" id="MBP1931100.1"/>
    </source>
</evidence>
<comment type="subunit">
    <text evidence="5">Heterodimer of a large and a small subunit.</text>
</comment>
<evidence type="ECO:0000256" key="8">
    <source>
        <dbReference type="ARBA" id="ARBA00022729"/>
    </source>
</evidence>
<dbReference type="InterPro" id="IPR027394">
    <property type="entry name" value="Cytochrome-c3_hydrogenase_C"/>
</dbReference>
<evidence type="ECO:0000256" key="9">
    <source>
        <dbReference type="ARBA" id="ARBA00023002"/>
    </source>
</evidence>
<evidence type="ECO:0000256" key="11">
    <source>
        <dbReference type="ARBA" id="ARBA00023014"/>
    </source>
</evidence>
<feature type="domain" description="Cytochrome-c3 hydrogenase C-terminal" evidence="14">
    <location>
        <begin position="213"/>
        <end position="289"/>
    </location>
</feature>
<keyword evidence="11" id="KW-0411">Iron-sulfur</keyword>
<dbReference type="Gene3D" id="4.10.480.10">
    <property type="entry name" value="Cytochrome-c3 hydrogenase, C-terminal domain"/>
    <property type="match status" value="1"/>
</dbReference>
<feature type="domain" description="NADH:ubiquinone oxidoreductase-like 20kDa subunit" evidence="13">
    <location>
        <begin position="48"/>
        <end position="195"/>
    </location>
</feature>
<comment type="caution">
    <text evidence="15">The sequence shown here is derived from an EMBL/GenBank/DDBJ whole genome shotgun (WGS) entry which is preliminary data.</text>
</comment>
<comment type="cofactor">
    <cofactor evidence="1">
        <name>[3Fe-4S] cluster</name>
        <dbReference type="ChEBI" id="CHEBI:21137"/>
    </cofactor>
</comment>
<sequence>MIDPHHVLPPEDMSNEAIVRRLTEQANVRIQNGQLKKKKLVWLELTGCSGNIISLMNGFNPNLEYMLTLMVDLVYSNSLMAAEGEEAIERLMSVLDEEFILAVEGAVATKNNGLYNVIGRWRGKPFTALQAAKMLGEKASHVIAVGACAVDGGPSAAKPNLAECVGLSDIVKRPMIKLPGCPCHPDWFLGTLAHLLMNGVPELDNMDRPLLFYSTLIHDRCPRRPFFDKGIFAKTLGEPTCLFKLGCRGPVTRVDCPTRKWDGYVNWPIGASTCIGCSQFGFPDKMGPFISYDITRE</sequence>
<keyword evidence="6" id="KW-0004">4Fe-4S</keyword>
<evidence type="ECO:0000256" key="1">
    <source>
        <dbReference type="ARBA" id="ARBA00001927"/>
    </source>
</evidence>
<accession>A0ABS4GLE7</accession>
<dbReference type="Pfam" id="PF14720">
    <property type="entry name" value="NiFe_hyd_SSU_C"/>
    <property type="match status" value="1"/>
</dbReference>
<evidence type="ECO:0000259" key="14">
    <source>
        <dbReference type="Pfam" id="PF14720"/>
    </source>
</evidence>
<reference evidence="15 16" key="1">
    <citation type="submission" date="2021-03" db="EMBL/GenBank/DDBJ databases">
        <title>Genomic Encyclopedia of Type Strains, Phase IV (KMG-IV): sequencing the most valuable type-strain genomes for metagenomic binning, comparative biology and taxonomic classification.</title>
        <authorList>
            <person name="Goeker M."/>
        </authorList>
    </citation>
    <scope>NUCLEOTIDE SEQUENCE [LARGE SCALE GENOMIC DNA]</scope>
    <source>
        <strain evidence="15 16">DSM 24738</strain>
    </source>
</reference>
<keyword evidence="9 15" id="KW-0560">Oxidoreductase</keyword>
<dbReference type="PANTHER" id="PTHR30013">
    <property type="entry name" value="NIFE / NIFESE HYDROGENASE SMALL SUBUNIT FAMILY MEMBER"/>
    <property type="match status" value="1"/>
</dbReference>
<keyword evidence="10" id="KW-0408">Iron</keyword>
<dbReference type="InterPro" id="IPR006137">
    <property type="entry name" value="NADH_UbQ_OxRdtase-like_20kDa"/>
</dbReference>
<evidence type="ECO:0000256" key="6">
    <source>
        <dbReference type="ARBA" id="ARBA00022485"/>
    </source>
</evidence>
<dbReference type="PIRSF" id="PIRSF000310">
    <property type="entry name" value="NiFe_hyd_ssu"/>
    <property type="match status" value="1"/>
</dbReference>
<evidence type="ECO:0000313" key="16">
    <source>
        <dbReference type="Proteomes" id="UP001519343"/>
    </source>
</evidence>
<dbReference type="Gene3D" id="3.40.50.700">
    <property type="entry name" value="NADH:ubiquinone oxidoreductase-like, 20kDa subunit"/>
    <property type="match status" value="1"/>
</dbReference>
<proteinExistence type="inferred from homology"/>
<dbReference type="InterPro" id="IPR037024">
    <property type="entry name" value="NiFe_Hase_small_N_sf"/>
</dbReference>
<dbReference type="PRINTS" id="PR00614">
    <property type="entry name" value="NIHGNASESMLL"/>
</dbReference>
<evidence type="ECO:0000256" key="12">
    <source>
        <dbReference type="ARBA" id="ARBA00023291"/>
    </source>
</evidence>
<dbReference type="Proteomes" id="UP001519343">
    <property type="component" value="Unassembled WGS sequence"/>
</dbReference>